<dbReference type="InterPro" id="IPR042105">
    <property type="entry name" value="Ribosomal_bL31_sf"/>
</dbReference>
<reference evidence="4 5" key="1">
    <citation type="submission" date="2014-03" db="EMBL/GenBank/DDBJ databases">
        <title>Genome sequence of Mycoplasma ovipneumoniae strain 14811.</title>
        <authorList>
            <person name="Sirand-Pugnet P."/>
            <person name="Breton M."/>
            <person name="Dordet-Frisoni E."/>
            <person name="Baranowski E."/>
            <person name="Barre A."/>
            <person name="Couture C."/>
            <person name="Dupuy V."/>
            <person name="Gaurivaud P."/>
            <person name="Jacob D."/>
            <person name="Lemaitre C."/>
            <person name="Manso-Silvan L."/>
            <person name="Nikolski M."/>
            <person name="Nouvel L.-X."/>
            <person name="Poumarat F."/>
            <person name="Tardy F."/>
            <person name="Thebault P."/>
            <person name="Theil S."/>
            <person name="Citti C."/>
            <person name="Thiaucourt F."/>
            <person name="Blanchard A."/>
        </authorList>
    </citation>
    <scope>NUCLEOTIDE SEQUENCE [LARGE SCALE GENOMIC DNA]</scope>
    <source>
        <strain evidence="4 5">14811</strain>
    </source>
</reference>
<gene>
    <name evidence="4" type="primary">rpmE</name>
    <name evidence="4" type="ORF">MOVI_0100</name>
</gene>
<comment type="caution">
    <text evidence="4">The sequence shown here is derived from an EMBL/GenBank/DDBJ whole genome shotgun (WGS) entry which is preliminary data.</text>
</comment>
<dbReference type="Pfam" id="PF01197">
    <property type="entry name" value="Ribosomal_L31"/>
    <property type="match status" value="1"/>
</dbReference>
<dbReference type="STRING" id="1188239.MOVI_0100"/>
<evidence type="ECO:0000313" key="5">
    <source>
        <dbReference type="Proteomes" id="UP000020977"/>
    </source>
</evidence>
<dbReference type="InterPro" id="IPR034704">
    <property type="entry name" value="Ribosomal_bL28/bL31-like_sf"/>
</dbReference>
<proteinExistence type="inferred from homology"/>
<name>A0A014KWR2_9BACT</name>
<dbReference type="Proteomes" id="UP000020977">
    <property type="component" value="Unassembled WGS sequence"/>
</dbReference>
<protein>
    <recommendedName>
        <fullName evidence="3">50S ribosomal protein L31</fullName>
    </recommendedName>
</protein>
<keyword evidence="2 3" id="KW-0687">Ribonucleoprotein</keyword>
<dbReference type="eggNOG" id="COG0254">
    <property type="taxonomic scope" value="Bacteria"/>
</dbReference>
<dbReference type="Gene3D" id="4.10.830.30">
    <property type="entry name" value="Ribosomal protein L31"/>
    <property type="match status" value="1"/>
</dbReference>
<dbReference type="GO" id="GO:0006412">
    <property type="term" value="P:translation"/>
    <property type="evidence" value="ECO:0007669"/>
    <property type="project" value="InterPro"/>
</dbReference>
<dbReference type="PANTHER" id="PTHR33280:SF1">
    <property type="entry name" value="LARGE RIBOSOMAL SUBUNIT PROTEIN BL31C"/>
    <property type="match status" value="1"/>
</dbReference>
<dbReference type="GO" id="GO:0003735">
    <property type="term" value="F:structural constituent of ribosome"/>
    <property type="evidence" value="ECO:0007669"/>
    <property type="project" value="InterPro"/>
</dbReference>
<dbReference type="RefSeq" id="WP_044283875.1">
    <property type="nucleotide sequence ID" value="NZ_JFAD01000002.1"/>
</dbReference>
<dbReference type="SUPFAM" id="SSF143800">
    <property type="entry name" value="L28p-like"/>
    <property type="match status" value="1"/>
</dbReference>
<accession>A0A014KWR2</accession>
<dbReference type="AlphaFoldDB" id="A0A014KWR2"/>
<dbReference type="GO" id="GO:1990904">
    <property type="term" value="C:ribonucleoprotein complex"/>
    <property type="evidence" value="ECO:0007669"/>
    <property type="project" value="UniProtKB-KW"/>
</dbReference>
<dbReference type="PANTHER" id="PTHR33280">
    <property type="entry name" value="50S RIBOSOMAL PROTEIN L31, CHLOROPLASTIC"/>
    <property type="match status" value="1"/>
</dbReference>
<dbReference type="PRINTS" id="PR01249">
    <property type="entry name" value="RIBOSOMALL31"/>
</dbReference>
<evidence type="ECO:0000256" key="2">
    <source>
        <dbReference type="ARBA" id="ARBA00023274"/>
    </source>
</evidence>
<dbReference type="NCBIfam" id="TIGR00105">
    <property type="entry name" value="L31"/>
    <property type="match status" value="1"/>
</dbReference>
<dbReference type="InterPro" id="IPR002150">
    <property type="entry name" value="Ribosomal_bL31"/>
</dbReference>
<evidence type="ECO:0000313" key="4">
    <source>
        <dbReference type="EMBL" id="EXU61456.1"/>
    </source>
</evidence>
<evidence type="ECO:0000256" key="3">
    <source>
        <dbReference type="RuleBase" id="RU000564"/>
    </source>
</evidence>
<dbReference type="NCBIfam" id="NF000612">
    <property type="entry name" value="PRK00019.1"/>
    <property type="match status" value="1"/>
</dbReference>
<keyword evidence="1 3" id="KW-0689">Ribosomal protein</keyword>
<dbReference type="GO" id="GO:0005840">
    <property type="term" value="C:ribosome"/>
    <property type="evidence" value="ECO:0007669"/>
    <property type="project" value="UniProtKB-KW"/>
</dbReference>
<sequence length="74" mass="8394">MKKNIHPVQHDLALTCSTCNSEFTIKTVVDKFTIDICSGCHPQFTGDRSLSRTTGRIERFRRMAAKAQKNPVKK</sequence>
<dbReference type="EMBL" id="JFAD01000002">
    <property type="protein sequence ID" value="EXU61456.1"/>
    <property type="molecule type" value="Genomic_DNA"/>
</dbReference>
<evidence type="ECO:0000256" key="1">
    <source>
        <dbReference type="ARBA" id="ARBA00022980"/>
    </source>
</evidence>
<dbReference type="GeneID" id="89471813"/>
<comment type="similarity">
    <text evidence="3">Belongs to the bacterial ribosomal protein bL31 family.</text>
</comment>
<organism evidence="4 5">
    <name type="scientific">Mesomycoplasma ovipneumoniae 14811</name>
    <dbReference type="NCBI Taxonomy" id="1188239"/>
    <lineage>
        <taxon>Bacteria</taxon>
        <taxon>Bacillati</taxon>
        <taxon>Mycoplasmatota</taxon>
        <taxon>Mycoplasmoidales</taxon>
        <taxon>Metamycoplasmataceae</taxon>
        <taxon>Mesomycoplasma</taxon>
    </lineage>
</organism>
<dbReference type="PATRIC" id="fig|1188239.3.peg.22"/>